<sequence>EAHHGPTRTSQEAADARGESIRIGGKAIVAKVDKSFRLFVLSAALGLNSRAICRHLGAQRFRFATRDELLELTGLVPGCVPPFGRPILDLDLYVDRSILENDRIAFNAGSLTDSMIMDREDYIRIAEPLEIFEFSR</sequence>
<feature type="domain" description="YbaK/aminoacyl-tRNA synthetase-associated" evidence="1">
    <location>
        <begin position="4"/>
        <end position="124"/>
    </location>
</feature>
<dbReference type="InterPro" id="IPR007214">
    <property type="entry name" value="YbaK/aa-tRNA-synth-assoc-dom"/>
</dbReference>
<proteinExistence type="predicted"/>
<gene>
    <name evidence="2" type="ORF">IFK94_15255</name>
</gene>
<dbReference type="InterPro" id="IPR036754">
    <property type="entry name" value="YbaK/aa-tRNA-synt-asso_dom_sf"/>
</dbReference>
<dbReference type="GO" id="GO:0002161">
    <property type="term" value="F:aminoacyl-tRNA deacylase activity"/>
    <property type="evidence" value="ECO:0007669"/>
    <property type="project" value="InterPro"/>
</dbReference>
<organism evidence="2 3">
    <name type="scientific">Candidatus Polarisedimenticola svalbardensis</name>
    <dbReference type="NCBI Taxonomy" id="2886004"/>
    <lineage>
        <taxon>Bacteria</taxon>
        <taxon>Pseudomonadati</taxon>
        <taxon>Acidobacteriota</taxon>
        <taxon>Candidatus Polarisedimenticolia</taxon>
        <taxon>Candidatus Polarisedimenticolales</taxon>
        <taxon>Candidatus Polarisedimenticolaceae</taxon>
        <taxon>Candidatus Polarisedimenticola</taxon>
    </lineage>
</organism>
<evidence type="ECO:0000313" key="3">
    <source>
        <dbReference type="Proteomes" id="UP000648239"/>
    </source>
</evidence>
<protein>
    <submittedName>
        <fullName evidence="2">YbaK/prolyl-tRNA synthetase associated domain-containing protein</fullName>
    </submittedName>
</protein>
<name>A0A8J7CMJ5_9BACT</name>
<dbReference type="Proteomes" id="UP000648239">
    <property type="component" value="Unassembled WGS sequence"/>
</dbReference>
<evidence type="ECO:0000313" key="2">
    <source>
        <dbReference type="EMBL" id="MBD3869478.1"/>
    </source>
</evidence>
<dbReference type="EMBL" id="JACXWD010000096">
    <property type="protein sequence ID" value="MBD3869478.1"/>
    <property type="molecule type" value="Genomic_DNA"/>
</dbReference>
<dbReference type="SUPFAM" id="SSF55826">
    <property type="entry name" value="YbaK/ProRS associated domain"/>
    <property type="match status" value="1"/>
</dbReference>
<dbReference type="Gene3D" id="3.90.960.10">
    <property type="entry name" value="YbaK/aminoacyl-tRNA synthetase-associated domain"/>
    <property type="match status" value="1"/>
</dbReference>
<comment type="caution">
    <text evidence="2">The sequence shown here is derived from an EMBL/GenBank/DDBJ whole genome shotgun (WGS) entry which is preliminary data.</text>
</comment>
<dbReference type="AlphaFoldDB" id="A0A8J7CMJ5"/>
<dbReference type="PANTHER" id="PTHR30411:SF9">
    <property type="entry name" value="MULTIFUNCTIONAL SER_THR-TRNA DEACYLASE PROXP-Y"/>
    <property type="match status" value="1"/>
</dbReference>
<evidence type="ECO:0000259" key="1">
    <source>
        <dbReference type="Pfam" id="PF04073"/>
    </source>
</evidence>
<feature type="non-terminal residue" evidence="2">
    <location>
        <position position="1"/>
    </location>
</feature>
<accession>A0A8J7CMJ5</accession>
<dbReference type="PANTHER" id="PTHR30411">
    <property type="entry name" value="CYTOPLASMIC PROTEIN"/>
    <property type="match status" value="1"/>
</dbReference>
<dbReference type="Pfam" id="PF04073">
    <property type="entry name" value="tRNA_edit"/>
    <property type="match status" value="1"/>
</dbReference>
<reference evidence="2 3" key="1">
    <citation type="submission" date="2020-08" db="EMBL/GenBank/DDBJ databases">
        <title>Acidobacteriota in marine sediments use diverse sulfur dissimilation pathways.</title>
        <authorList>
            <person name="Wasmund K."/>
        </authorList>
    </citation>
    <scope>NUCLEOTIDE SEQUENCE [LARGE SCALE GENOMIC DNA]</scope>
    <source>
        <strain evidence="2">MAG AM4</strain>
    </source>
</reference>